<dbReference type="EMBL" id="LWGR01000021">
    <property type="protein sequence ID" value="KZM68826.1"/>
    <property type="molecule type" value="Genomic_DNA"/>
</dbReference>
<dbReference type="AlphaFoldDB" id="A0A164HUH7"/>
<feature type="transmembrane region" description="Helical" evidence="1">
    <location>
        <begin position="33"/>
        <end position="52"/>
    </location>
</feature>
<reference evidence="2 3" key="1">
    <citation type="submission" date="2016-04" db="EMBL/GenBank/DDBJ databases">
        <authorList>
            <person name="Evans L.H."/>
            <person name="Alamgir A."/>
            <person name="Owens N."/>
            <person name="Weber N.D."/>
            <person name="Virtaneva K."/>
            <person name="Barbian K."/>
            <person name="Babar A."/>
            <person name="Rosenke K."/>
        </authorList>
    </citation>
    <scope>NUCLEOTIDE SEQUENCE [LARGE SCALE GENOMIC DNA]</scope>
    <source>
        <strain evidence="2 3">IFM 0406</strain>
    </source>
</reference>
<gene>
    <name evidence="2" type="ORF">AWN90_13635</name>
</gene>
<dbReference type="STRING" id="455432.AWN90_13635"/>
<dbReference type="OrthoDB" id="4559817at2"/>
<evidence type="ECO:0008006" key="4">
    <source>
        <dbReference type="Google" id="ProtNLM"/>
    </source>
</evidence>
<comment type="caution">
    <text evidence="2">The sequence shown here is derived from an EMBL/GenBank/DDBJ whole genome shotgun (WGS) entry which is preliminary data.</text>
</comment>
<sequence length="67" mass="6860">MNRIPTPAAIRALVVAAVGVATVAIGHQIDTAWVEPLIGVYAALIPAIAYLVKSPLHTAAGDDTQGE</sequence>
<feature type="transmembrane region" description="Helical" evidence="1">
    <location>
        <begin position="9"/>
        <end position="27"/>
    </location>
</feature>
<dbReference type="Proteomes" id="UP000076512">
    <property type="component" value="Unassembled WGS sequence"/>
</dbReference>
<keyword evidence="1" id="KW-0472">Membrane</keyword>
<name>A0A164HUH7_9NOCA</name>
<evidence type="ECO:0000256" key="1">
    <source>
        <dbReference type="SAM" id="Phobius"/>
    </source>
</evidence>
<organism evidence="2 3">
    <name type="scientific">Nocardia terpenica</name>
    <dbReference type="NCBI Taxonomy" id="455432"/>
    <lineage>
        <taxon>Bacteria</taxon>
        <taxon>Bacillati</taxon>
        <taxon>Actinomycetota</taxon>
        <taxon>Actinomycetes</taxon>
        <taxon>Mycobacteriales</taxon>
        <taxon>Nocardiaceae</taxon>
        <taxon>Nocardia</taxon>
    </lineage>
</organism>
<keyword evidence="1" id="KW-1133">Transmembrane helix</keyword>
<accession>A0A164HUH7</accession>
<keyword evidence="1" id="KW-0812">Transmembrane</keyword>
<evidence type="ECO:0000313" key="2">
    <source>
        <dbReference type="EMBL" id="KZM68826.1"/>
    </source>
</evidence>
<evidence type="ECO:0000313" key="3">
    <source>
        <dbReference type="Proteomes" id="UP000076512"/>
    </source>
</evidence>
<keyword evidence="3" id="KW-1185">Reference proteome</keyword>
<protein>
    <recommendedName>
        <fullName evidence="4">Holin</fullName>
    </recommendedName>
</protein>
<proteinExistence type="predicted"/>
<dbReference type="RefSeq" id="WP_067580765.1">
    <property type="nucleotide sequence ID" value="NZ_JABMCZ010000002.1"/>
</dbReference>